<dbReference type="EMBL" id="CM047897">
    <property type="protein sequence ID" value="KAJ0113605.1"/>
    <property type="molecule type" value="Genomic_DNA"/>
</dbReference>
<protein>
    <submittedName>
        <fullName evidence="1">Uncharacterized protein</fullName>
    </submittedName>
</protein>
<reference evidence="2" key="1">
    <citation type="journal article" date="2023" name="G3 (Bethesda)">
        <title>Genome assembly and association tests identify interacting loci associated with vigor, precocity, and sex in interspecific pistachio rootstocks.</title>
        <authorList>
            <person name="Palmer W."/>
            <person name="Jacygrad E."/>
            <person name="Sagayaradj S."/>
            <person name="Cavanaugh K."/>
            <person name="Han R."/>
            <person name="Bertier L."/>
            <person name="Beede B."/>
            <person name="Kafkas S."/>
            <person name="Golino D."/>
            <person name="Preece J."/>
            <person name="Michelmore R."/>
        </authorList>
    </citation>
    <scope>NUCLEOTIDE SEQUENCE [LARGE SCALE GENOMIC DNA]</scope>
</reference>
<evidence type="ECO:0000313" key="2">
    <source>
        <dbReference type="Proteomes" id="UP001164250"/>
    </source>
</evidence>
<name>A0ACC1CCP7_9ROSI</name>
<evidence type="ECO:0000313" key="1">
    <source>
        <dbReference type="EMBL" id="KAJ0113605.1"/>
    </source>
</evidence>
<gene>
    <name evidence="1" type="ORF">Patl1_02886</name>
</gene>
<keyword evidence="2" id="KW-1185">Reference proteome</keyword>
<dbReference type="Proteomes" id="UP001164250">
    <property type="component" value="Chromosome 1"/>
</dbReference>
<proteinExistence type="predicted"/>
<accession>A0ACC1CCP7</accession>
<organism evidence="1 2">
    <name type="scientific">Pistacia atlantica</name>
    <dbReference type="NCBI Taxonomy" id="434234"/>
    <lineage>
        <taxon>Eukaryota</taxon>
        <taxon>Viridiplantae</taxon>
        <taxon>Streptophyta</taxon>
        <taxon>Embryophyta</taxon>
        <taxon>Tracheophyta</taxon>
        <taxon>Spermatophyta</taxon>
        <taxon>Magnoliopsida</taxon>
        <taxon>eudicotyledons</taxon>
        <taxon>Gunneridae</taxon>
        <taxon>Pentapetalae</taxon>
        <taxon>rosids</taxon>
        <taxon>malvids</taxon>
        <taxon>Sapindales</taxon>
        <taxon>Anacardiaceae</taxon>
        <taxon>Pistacia</taxon>
    </lineage>
</organism>
<comment type="caution">
    <text evidence="1">The sequence shown here is derived from an EMBL/GenBank/DDBJ whole genome shotgun (WGS) entry which is preliminary data.</text>
</comment>
<sequence>MAEALLKATLLGQIQATHKCDERILEEVENLLCLIEDILDHPFQDDDNAKDEQLRAEEKTRKRQVTSMLEEHNYTIDSIGYEIAYKTSSKENSDIITLDILNLLSNYEWNAKLVLVLAAFAFNYGSRNHPPERCLTSQYMLPIGSSKVLWLGASQITSFTDMGFGYEISEEEEEEEEEKEELSGLGCLAEELVKLQCEFYETMRKVPDEAYKDFLRMYDVNSIGILGVINSFFNKENNQLPLVHGATKRKVKLDVLEEKHVLLLISDLDISQEEISILEKIYLQDQESRPYEVVWLPILDPKTRWNTLDKQKKFNSLQEAMKWYSVQQPSLIDTNVIKFIKEKWDFQKEPVVVPLDQKGQVLSPSNALHLMWIWGNKAFPFTEEMEEELWKKATWCLEFLVDDIDKVILKWIAEGRHICLYGGEDIKWIRKFTKTAHCVAGEAGIALGMVYVGKSNRNHSVRRNTATVAVEKLSHYWSDSTSIWHFWVRLKSMKRSKDKLRKTGENDQIMREISTMLSYDNSKYGWALFAKGSTEMVGFLPALRDHLKRLSVPDNQISELPITEPDNLSVNCK</sequence>